<proteinExistence type="predicted"/>
<evidence type="ECO:0000313" key="4">
    <source>
        <dbReference type="Proteomes" id="UP000886757"/>
    </source>
</evidence>
<feature type="region of interest" description="Disordered" evidence="2">
    <location>
        <begin position="263"/>
        <end position="284"/>
    </location>
</feature>
<protein>
    <recommendedName>
        <fullName evidence="5">PPM-type phosphatase domain-containing protein</fullName>
    </recommendedName>
</protein>
<organism evidence="3 4">
    <name type="scientific">Candidatus Choladousia intestinavium</name>
    <dbReference type="NCBI Taxonomy" id="2840727"/>
    <lineage>
        <taxon>Bacteria</taxon>
        <taxon>Bacillati</taxon>
        <taxon>Bacillota</taxon>
        <taxon>Clostridia</taxon>
        <taxon>Lachnospirales</taxon>
        <taxon>Lachnospiraceae</taxon>
        <taxon>Lachnospiraceae incertae sedis</taxon>
        <taxon>Candidatus Choladousia</taxon>
    </lineage>
</organism>
<dbReference type="AlphaFoldDB" id="A0A9D1AAG9"/>
<comment type="caution">
    <text evidence="3">The sequence shown here is derived from an EMBL/GenBank/DDBJ whole genome shotgun (WGS) entry which is preliminary data.</text>
</comment>
<accession>A0A9D1AAG9</accession>
<reference evidence="3" key="2">
    <citation type="journal article" date="2021" name="PeerJ">
        <title>Extensive microbial diversity within the chicken gut microbiome revealed by metagenomics and culture.</title>
        <authorList>
            <person name="Gilroy R."/>
            <person name="Ravi A."/>
            <person name="Getino M."/>
            <person name="Pursley I."/>
            <person name="Horton D.L."/>
            <person name="Alikhan N.F."/>
            <person name="Baker D."/>
            <person name="Gharbi K."/>
            <person name="Hall N."/>
            <person name="Watson M."/>
            <person name="Adriaenssens E.M."/>
            <person name="Foster-Nyarko E."/>
            <person name="Jarju S."/>
            <person name="Secka A."/>
            <person name="Antonio M."/>
            <person name="Oren A."/>
            <person name="Chaudhuri R.R."/>
            <person name="La Ragione R."/>
            <person name="Hildebrand F."/>
            <person name="Pallen M.J."/>
        </authorList>
    </citation>
    <scope>NUCLEOTIDE SEQUENCE</scope>
    <source>
        <strain evidence="3">ChiSjej4B22-8148</strain>
    </source>
</reference>
<keyword evidence="1" id="KW-0175">Coiled coil</keyword>
<evidence type="ECO:0000256" key="1">
    <source>
        <dbReference type="SAM" id="Coils"/>
    </source>
</evidence>
<dbReference type="EMBL" id="DVGK01000042">
    <property type="protein sequence ID" value="HIR12948.1"/>
    <property type="molecule type" value="Genomic_DNA"/>
</dbReference>
<dbReference type="Proteomes" id="UP000886757">
    <property type="component" value="Unassembled WGS sequence"/>
</dbReference>
<gene>
    <name evidence="3" type="ORF">IAB31_03380</name>
</gene>
<evidence type="ECO:0000256" key="2">
    <source>
        <dbReference type="SAM" id="MobiDB-lite"/>
    </source>
</evidence>
<name>A0A9D1AAG9_9FIRM</name>
<sequence length="362" mass="41027">MGFKVFGNCLNEIDIRPRSGWPFAPLFSGGFLETAQERYFCRYTYGIANNPERAAVVLCTGRDSKAGQIGVNCALEEGLRILKRWANSPGRDPYPLLSDMVYNWQQRVMEESRQEGMRISPGRDLGFFAPGFLAAVGTEHETFFVQCGGGSIFYKRDGRLQQKVMNFRTAGRGSRGFFSGGDKIFCGRVPGVPEAVFMVAAGESEPSESDLGRFLNQAARMSSRISKEEILHLLEEAGTDRKDEAVFAAAGFYVEPLSDTARSPSAFREEPLPRQTAAPKSHQFWEKKRKKELRQKQEALQALKGQLLQAEQEKERLESHGDIIREQLRRLEEDYESVQRRLEKNEKYIERKEEQCRAGDEG</sequence>
<reference evidence="3" key="1">
    <citation type="submission" date="2020-10" db="EMBL/GenBank/DDBJ databases">
        <authorList>
            <person name="Gilroy R."/>
        </authorList>
    </citation>
    <scope>NUCLEOTIDE SEQUENCE</scope>
    <source>
        <strain evidence="3">ChiSjej4B22-8148</strain>
    </source>
</reference>
<evidence type="ECO:0000313" key="3">
    <source>
        <dbReference type="EMBL" id="HIR12948.1"/>
    </source>
</evidence>
<evidence type="ECO:0008006" key="5">
    <source>
        <dbReference type="Google" id="ProtNLM"/>
    </source>
</evidence>
<feature type="coiled-coil region" evidence="1">
    <location>
        <begin position="286"/>
        <end position="355"/>
    </location>
</feature>